<proteinExistence type="predicted"/>
<dbReference type="EMBL" id="QEAM01000080">
    <property type="protein sequence ID" value="TPX47311.1"/>
    <property type="molecule type" value="Genomic_DNA"/>
</dbReference>
<name>A0A507CST0_9FUNG</name>
<organism evidence="2 4">
    <name type="scientific">Synchytrium endobioticum</name>
    <dbReference type="NCBI Taxonomy" id="286115"/>
    <lineage>
        <taxon>Eukaryota</taxon>
        <taxon>Fungi</taxon>
        <taxon>Fungi incertae sedis</taxon>
        <taxon>Chytridiomycota</taxon>
        <taxon>Chytridiomycota incertae sedis</taxon>
        <taxon>Chytridiomycetes</taxon>
        <taxon>Synchytriales</taxon>
        <taxon>Synchytriaceae</taxon>
        <taxon>Synchytrium</taxon>
    </lineage>
</organism>
<evidence type="ECO:0000313" key="5">
    <source>
        <dbReference type="Proteomes" id="UP000320475"/>
    </source>
</evidence>
<dbReference type="Proteomes" id="UP000317494">
    <property type="component" value="Unassembled WGS sequence"/>
</dbReference>
<feature type="region of interest" description="Disordered" evidence="1">
    <location>
        <begin position="62"/>
        <end position="89"/>
    </location>
</feature>
<evidence type="ECO:0000256" key="1">
    <source>
        <dbReference type="SAM" id="MobiDB-lite"/>
    </source>
</evidence>
<accession>A0A507CST0</accession>
<dbReference type="EMBL" id="QEAN01000240">
    <property type="protein sequence ID" value="TPX42217.1"/>
    <property type="molecule type" value="Genomic_DNA"/>
</dbReference>
<dbReference type="InterPro" id="IPR011333">
    <property type="entry name" value="SKP1/BTB/POZ_sf"/>
</dbReference>
<protein>
    <recommendedName>
        <fullName evidence="6">BTB domain-containing protein</fullName>
    </recommendedName>
</protein>
<evidence type="ECO:0000313" key="2">
    <source>
        <dbReference type="EMBL" id="TPX42217.1"/>
    </source>
</evidence>
<keyword evidence="4" id="KW-1185">Reference proteome</keyword>
<evidence type="ECO:0000313" key="3">
    <source>
        <dbReference type="EMBL" id="TPX47311.1"/>
    </source>
</evidence>
<dbReference type="Gene3D" id="3.30.710.10">
    <property type="entry name" value="Potassium Channel Kv1.1, Chain A"/>
    <property type="match status" value="1"/>
</dbReference>
<evidence type="ECO:0008006" key="6">
    <source>
        <dbReference type="Google" id="ProtNLM"/>
    </source>
</evidence>
<evidence type="ECO:0000313" key="4">
    <source>
        <dbReference type="Proteomes" id="UP000317494"/>
    </source>
</evidence>
<comment type="caution">
    <text evidence="2">The sequence shown here is derived from an EMBL/GenBank/DDBJ whole genome shotgun (WGS) entry which is preliminary data.</text>
</comment>
<reference evidence="4 5" key="1">
    <citation type="journal article" date="2019" name="Sci. Rep.">
        <title>Comparative genomics of chytrid fungi reveal insights into the obligate biotrophic and pathogenic lifestyle of Synchytrium endobioticum.</title>
        <authorList>
            <person name="van de Vossenberg B.T.L.H."/>
            <person name="Warris S."/>
            <person name="Nguyen H.D.T."/>
            <person name="van Gent-Pelzer M.P.E."/>
            <person name="Joly D.L."/>
            <person name="van de Geest H.C."/>
            <person name="Bonants P.J.M."/>
            <person name="Smith D.S."/>
            <person name="Levesque C.A."/>
            <person name="van der Lee T.A.J."/>
        </authorList>
    </citation>
    <scope>NUCLEOTIDE SEQUENCE [LARGE SCALE GENOMIC DNA]</scope>
    <source>
        <strain evidence="3 5">LEV6574</strain>
        <strain evidence="2 4">MB42</strain>
    </source>
</reference>
<gene>
    <name evidence="3" type="ORF">SeLEV6574_g02739</name>
    <name evidence="2" type="ORF">SeMB42_g05224</name>
</gene>
<dbReference type="AlphaFoldDB" id="A0A507CST0"/>
<dbReference type="Proteomes" id="UP000320475">
    <property type="component" value="Unassembled WGS sequence"/>
</dbReference>
<sequence length="233" mass="25893">MDTSTPPSTPPSIRTRRSLTQRCGTIPTALAIAIPALASIPDKNDRDVTLLAKQMDRTRFFDSADAAAPNDGSSKLNLDDPSTLPSLPNTDVFERQFNDERTRSMYLANLFSMGENYLNHKSTADVRILLKDNASDTLFEHLSHSIYLKTTSHQFRIELLGNNSLLSHGDKITTMQIQIPHPIVFGDVLSFLYTGDSKLKGRKLEMLIANCFELGVDYDVMTRLQDLGGASPF</sequence>
<dbReference type="VEuPathDB" id="FungiDB:SeMB42_g05224"/>